<sequence precursor="true">MKPLPLILGFIPWIAFSFLSHRIAADSVAWSGLIGVLLVLGTMVAQKSVWPPSVLNVGMLLPLGAITVVGFVGGPDVDAWLYQWAVPGVGLFLGLFILALVPFAPFTERFARQSTPQAYWGSPTFNKINRVLSAAWGVAIVVMGICSLMVAALDLYSDGLGSAGTGELLLNWVIPIVVIVAMVKFTIGYPDKVRAQVRGTQAPAATTAPAGPTG</sequence>
<dbReference type="InParanoid" id="C8X7Y8"/>
<dbReference type="eggNOG" id="COG1233">
    <property type="taxonomic scope" value="Bacteria"/>
</dbReference>
<dbReference type="EMBL" id="CP001737">
    <property type="protein sequence ID" value="ACV80991.1"/>
    <property type="molecule type" value="Genomic_DNA"/>
</dbReference>
<feature type="transmembrane region" description="Helical" evidence="1">
    <location>
        <begin position="54"/>
        <end position="72"/>
    </location>
</feature>
<feature type="transmembrane region" description="Helical" evidence="1">
    <location>
        <begin position="134"/>
        <end position="156"/>
    </location>
</feature>
<dbReference type="STRING" id="479431.Namu_4715"/>
<evidence type="ECO:0000313" key="3">
    <source>
        <dbReference type="Proteomes" id="UP000002218"/>
    </source>
</evidence>
<organism evidence="2 3">
    <name type="scientific">Nakamurella multipartita (strain ATCC 700099 / DSM 44233 / CIP 104796 / JCM 9543 / NBRC 105858 / Y-104)</name>
    <name type="common">Microsphaera multipartita</name>
    <dbReference type="NCBI Taxonomy" id="479431"/>
    <lineage>
        <taxon>Bacteria</taxon>
        <taxon>Bacillati</taxon>
        <taxon>Actinomycetota</taxon>
        <taxon>Actinomycetes</taxon>
        <taxon>Nakamurellales</taxon>
        <taxon>Nakamurellaceae</taxon>
        <taxon>Nakamurella</taxon>
    </lineage>
</organism>
<evidence type="ECO:0000256" key="1">
    <source>
        <dbReference type="SAM" id="Phobius"/>
    </source>
</evidence>
<dbReference type="KEGG" id="nml:Namu_4715"/>
<keyword evidence="1" id="KW-0812">Transmembrane</keyword>
<accession>C8X7Y8</accession>
<dbReference type="Proteomes" id="UP000002218">
    <property type="component" value="Chromosome"/>
</dbReference>
<protein>
    <recommendedName>
        <fullName evidence="4">Intracellular septation protein A</fullName>
    </recommendedName>
</protein>
<keyword evidence="1" id="KW-0472">Membrane</keyword>
<evidence type="ECO:0008006" key="4">
    <source>
        <dbReference type="Google" id="ProtNLM"/>
    </source>
</evidence>
<dbReference type="AlphaFoldDB" id="C8X7Y8"/>
<name>C8X7Y8_NAKMY</name>
<feature type="transmembrane region" description="Helical" evidence="1">
    <location>
        <begin position="84"/>
        <end position="104"/>
    </location>
</feature>
<dbReference type="RefSeq" id="WP_015749805.1">
    <property type="nucleotide sequence ID" value="NC_013235.1"/>
</dbReference>
<keyword evidence="1" id="KW-1133">Transmembrane helix</keyword>
<reference evidence="3" key="1">
    <citation type="submission" date="2009-09" db="EMBL/GenBank/DDBJ databases">
        <title>The complete genome of Nakamurella multipartita DSM 44233.</title>
        <authorList>
            <consortium name="US DOE Joint Genome Institute (JGI-PGF)"/>
            <person name="Lucas S."/>
            <person name="Copeland A."/>
            <person name="Lapidus A."/>
            <person name="Glavina del Rio T."/>
            <person name="Dalin E."/>
            <person name="Tice H."/>
            <person name="Bruce D."/>
            <person name="Goodwin L."/>
            <person name="Pitluck S."/>
            <person name="Kyrpides N."/>
            <person name="Mavromatis K."/>
            <person name="Ivanova N."/>
            <person name="Ovchinnikova G."/>
            <person name="Sims D."/>
            <person name="Meincke L."/>
            <person name="Brettin T."/>
            <person name="Detter J.C."/>
            <person name="Han C."/>
            <person name="Larimer F."/>
            <person name="Land M."/>
            <person name="Hauser L."/>
            <person name="Markowitz V."/>
            <person name="Cheng J.-F."/>
            <person name="Hugenholtz P."/>
            <person name="Woyke T."/>
            <person name="Wu D."/>
            <person name="Klenk H.-P."/>
            <person name="Eisen J.A."/>
        </authorList>
    </citation>
    <scope>NUCLEOTIDE SEQUENCE [LARGE SCALE GENOMIC DNA]</scope>
    <source>
        <strain evidence="3">ATCC 700099 / DSM 44233 / CIP 104796 / JCM 9543 / NBRC 105858 / Y-104</strain>
    </source>
</reference>
<feature type="transmembrane region" description="Helical" evidence="1">
    <location>
        <begin position="27"/>
        <end position="45"/>
    </location>
</feature>
<feature type="transmembrane region" description="Helical" evidence="1">
    <location>
        <begin position="168"/>
        <end position="187"/>
    </location>
</feature>
<reference evidence="2 3" key="2">
    <citation type="journal article" date="2010" name="Stand. Genomic Sci.">
        <title>Complete genome sequence of Nakamurella multipartita type strain (Y-104).</title>
        <authorList>
            <person name="Tice H."/>
            <person name="Mayilraj S."/>
            <person name="Sims D."/>
            <person name="Lapidus A."/>
            <person name="Nolan M."/>
            <person name="Lucas S."/>
            <person name="Glavina Del Rio T."/>
            <person name="Copeland A."/>
            <person name="Cheng J.F."/>
            <person name="Meincke L."/>
            <person name="Bruce D."/>
            <person name="Goodwin L."/>
            <person name="Pitluck S."/>
            <person name="Ivanova N."/>
            <person name="Mavromatis K."/>
            <person name="Ovchinnikova G."/>
            <person name="Pati A."/>
            <person name="Chen A."/>
            <person name="Palaniappan K."/>
            <person name="Land M."/>
            <person name="Hauser L."/>
            <person name="Chang Y.J."/>
            <person name="Jeffries C.D."/>
            <person name="Detter J.C."/>
            <person name="Brettin T."/>
            <person name="Rohde M."/>
            <person name="Goker M."/>
            <person name="Bristow J."/>
            <person name="Eisen J.A."/>
            <person name="Markowitz V."/>
            <person name="Hugenholtz P."/>
            <person name="Kyrpides N.C."/>
            <person name="Klenk H.P."/>
            <person name="Chen F."/>
        </authorList>
    </citation>
    <scope>NUCLEOTIDE SEQUENCE [LARGE SCALE GENOMIC DNA]</scope>
    <source>
        <strain evidence="3">ATCC 700099 / DSM 44233 / CIP 104796 / JCM 9543 / NBRC 105858 / Y-104</strain>
    </source>
</reference>
<evidence type="ECO:0000313" key="2">
    <source>
        <dbReference type="EMBL" id="ACV80991.1"/>
    </source>
</evidence>
<keyword evidence="3" id="KW-1185">Reference proteome</keyword>
<gene>
    <name evidence="2" type="ordered locus">Namu_4715</name>
</gene>
<proteinExistence type="predicted"/>
<dbReference type="HOGENOM" id="CLU_092420_1_0_11"/>